<evidence type="ECO:0000259" key="1">
    <source>
        <dbReference type="Pfam" id="PF03184"/>
    </source>
</evidence>
<dbReference type="EMBL" id="ML769397">
    <property type="protein sequence ID" value="KAE9407228.1"/>
    <property type="molecule type" value="Genomic_DNA"/>
</dbReference>
<gene>
    <name evidence="2" type="ORF">BT96DRAFT_954537</name>
</gene>
<dbReference type="Pfam" id="PF03184">
    <property type="entry name" value="DDE_1"/>
    <property type="match status" value="1"/>
</dbReference>
<keyword evidence="3" id="KW-1185">Reference proteome</keyword>
<evidence type="ECO:0000313" key="3">
    <source>
        <dbReference type="Proteomes" id="UP000799118"/>
    </source>
</evidence>
<accession>A0A6A4ID77</accession>
<evidence type="ECO:0000313" key="2">
    <source>
        <dbReference type="EMBL" id="KAE9407228.1"/>
    </source>
</evidence>
<name>A0A6A4ID77_9AGAR</name>
<protein>
    <recommendedName>
        <fullName evidence="1">DDE-1 domain-containing protein</fullName>
    </recommendedName>
</protein>
<organism evidence="2 3">
    <name type="scientific">Gymnopus androsaceus JB14</name>
    <dbReference type="NCBI Taxonomy" id="1447944"/>
    <lineage>
        <taxon>Eukaryota</taxon>
        <taxon>Fungi</taxon>
        <taxon>Dikarya</taxon>
        <taxon>Basidiomycota</taxon>
        <taxon>Agaricomycotina</taxon>
        <taxon>Agaricomycetes</taxon>
        <taxon>Agaricomycetidae</taxon>
        <taxon>Agaricales</taxon>
        <taxon>Marasmiineae</taxon>
        <taxon>Omphalotaceae</taxon>
        <taxon>Gymnopus</taxon>
    </lineage>
</organism>
<dbReference type="AlphaFoldDB" id="A0A6A4ID77"/>
<proteinExistence type="predicted"/>
<reference evidence="2" key="1">
    <citation type="journal article" date="2019" name="Environ. Microbiol.">
        <title>Fungal ecological strategies reflected in gene transcription - a case study of two litter decomposers.</title>
        <authorList>
            <person name="Barbi F."/>
            <person name="Kohler A."/>
            <person name="Barry K."/>
            <person name="Baskaran P."/>
            <person name="Daum C."/>
            <person name="Fauchery L."/>
            <person name="Ihrmark K."/>
            <person name="Kuo A."/>
            <person name="LaButti K."/>
            <person name="Lipzen A."/>
            <person name="Morin E."/>
            <person name="Grigoriev I.V."/>
            <person name="Henrissat B."/>
            <person name="Lindahl B."/>
            <person name="Martin F."/>
        </authorList>
    </citation>
    <scope>NUCLEOTIDE SEQUENCE</scope>
    <source>
        <strain evidence="2">JB14</strain>
    </source>
</reference>
<dbReference type="InterPro" id="IPR004875">
    <property type="entry name" value="DDE_SF_endonuclease_dom"/>
</dbReference>
<sequence length="175" mass="20064">MKHAQVFKFPTAHHHFELLLSILKANGIPWENVYNMDEKGVQLGEGWHNSQEKYFYSQDEKMMYKQKGDSLELVMVIDCVCADGTAPIKPAFVFAGATKFDNWFEELHGIDNILSRVATSENGWTDDEVGFEWFKECFVPQAKMQNKSGKPILDWIEHGQANGIILYCLPPHTTH</sequence>
<dbReference type="OrthoDB" id="3265672at2759"/>
<dbReference type="Proteomes" id="UP000799118">
    <property type="component" value="Unassembled WGS sequence"/>
</dbReference>
<dbReference type="GO" id="GO:0003676">
    <property type="term" value="F:nucleic acid binding"/>
    <property type="evidence" value="ECO:0007669"/>
    <property type="project" value="InterPro"/>
</dbReference>
<feature type="domain" description="DDE-1" evidence="1">
    <location>
        <begin position="76"/>
        <end position="147"/>
    </location>
</feature>